<keyword evidence="1" id="KW-1133">Transmembrane helix</keyword>
<sequence length="114" mass="11890">MIHVTRAHMGLSPAIPTVASLLLAALWALSVFAGWGFAAFCESGDLVAECERRLGFAVTLSGVFAVVAAVCTAGAWLAFAIHRNLSRFNIGMGVAIAAWVVAEGVLFIGGMLVR</sequence>
<dbReference type="AlphaFoldDB" id="A0A919RJ34"/>
<proteinExistence type="predicted"/>
<dbReference type="EMBL" id="BOOW01000031">
    <property type="protein sequence ID" value="GII94791.1"/>
    <property type="molecule type" value="Genomic_DNA"/>
</dbReference>
<keyword evidence="3" id="KW-1185">Reference proteome</keyword>
<dbReference type="Proteomes" id="UP000606172">
    <property type="component" value="Unassembled WGS sequence"/>
</dbReference>
<accession>A0A919RJ34</accession>
<reference evidence="2" key="1">
    <citation type="submission" date="2021-01" db="EMBL/GenBank/DDBJ databases">
        <title>Whole genome shotgun sequence of Sinosporangium siamense NBRC 109515.</title>
        <authorList>
            <person name="Komaki H."/>
            <person name="Tamura T."/>
        </authorList>
    </citation>
    <scope>NUCLEOTIDE SEQUENCE</scope>
    <source>
        <strain evidence="2">NBRC 109515</strain>
    </source>
</reference>
<keyword evidence="1" id="KW-0812">Transmembrane</keyword>
<dbReference type="RefSeq" id="WP_380659514.1">
    <property type="nucleotide sequence ID" value="NZ_JBHLZQ010000012.1"/>
</dbReference>
<protein>
    <submittedName>
        <fullName evidence="2">Uncharacterized protein</fullName>
    </submittedName>
</protein>
<evidence type="ECO:0000313" key="2">
    <source>
        <dbReference type="EMBL" id="GII94791.1"/>
    </source>
</evidence>
<comment type="caution">
    <text evidence="2">The sequence shown here is derived from an EMBL/GenBank/DDBJ whole genome shotgun (WGS) entry which is preliminary data.</text>
</comment>
<keyword evidence="1" id="KW-0472">Membrane</keyword>
<name>A0A919RJ34_9ACTN</name>
<feature type="transmembrane region" description="Helical" evidence="1">
    <location>
        <begin position="90"/>
        <end position="113"/>
    </location>
</feature>
<feature type="transmembrane region" description="Helical" evidence="1">
    <location>
        <begin position="54"/>
        <end position="78"/>
    </location>
</feature>
<evidence type="ECO:0000313" key="3">
    <source>
        <dbReference type="Proteomes" id="UP000606172"/>
    </source>
</evidence>
<organism evidence="2 3">
    <name type="scientific">Sinosporangium siamense</name>
    <dbReference type="NCBI Taxonomy" id="1367973"/>
    <lineage>
        <taxon>Bacteria</taxon>
        <taxon>Bacillati</taxon>
        <taxon>Actinomycetota</taxon>
        <taxon>Actinomycetes</taxon>
        <taxon>Streptosporangiales</taxon>
        <taxon>Streptosporangiaceae</taxon>
        <taxon>Sinosporangium</taxon>
    </lineage>
</organism>
<gene>
    <name evidence="2" type="ORF">Ssi02_50220</name>
</gene>
<evidence type="ECO:0000256" key="1">
    <source>
        <dbReference type="SAM" id="Phobius"/>
    </source>
</evidence>